<evidence type="ECO:0000259" key="1">
    <source>
        <dbReference type="Pfam" id="PF16034"/>
    </source>
</evidence>
<dbReference type="HOGENOM" id="CLU_1564829_0_0_1"/>
<dbReference type="EMBL" id="ACPB03006133">
    <property type="status" value="NOT_ANNOTATED_CDS"/>
    <property type="molecule type" value="Genomic_DNA"/>
</dbReference>
<evidence type="ECO:0000313" key="3">
    <source>
        <dbReference type="Proteomes" id="UP000015103"/>
    </source>
</evidence>
<dbReference type="EMBL" id="ACPB03006132">
    <property type="status" value="NOT_ANNOTATED_CDS"/>
    <property type="molecule type" value="Genomic_DNA"/>
</dbReference>
<evidence type="ECO:0000313" key="2">
    <source>
        <dbReference type="EnsemblMetazoa" id="RPRC011643-PA"/>
    </source>
</evidence>
<dbReference type="InParanoid" id="T1I5S4"/>
<reference evidence="2" key="1">
    <citation type="submission" date="2015-05" db="UniProtKB">
        <authorList>
            <consortium name="EnsemblMetazoa"/>
        </authorList>
    </citation>
    <scope>IDENTIFICATION</scope>
</reference>
<feature type="domain" description="Janus kinase and microtubule-interacting protein C-terminal" evidence="1">
    <location>
        <begin position="111"/>
        <end position="157"/>
    </location>
</feature>
<keyword evidence="3" id="KW-1185">Reference proteome</keyword>
<protein>
    <submittedName>
        <fullName evidence="2">JAKMIP_CC3 domain-containing protein</fullName>
    </submittedName>
</protein>
<dbReference type="VEuPathDB" id="VectorBase:RPRC011643"/>
<dbReference type="Proteomes" id="UP000015103">
    <property type="component" value="Unassembled WGS sequence"/>
</dbReference>
<dbReference type="EMBL" id="ACPB03006134">
    <property type="status" value="NOT_ANNOTATED_CDS"/>
    <property type="molecule type" value="Genomic_DNA"/>
</dbReference>
<dbReference type="EnsemblMetazoa" id="RPRC011643-RA">
    <property type="protein sequence ID" value="RPRC011643-PA"/>
    <property type="gene ID" value="RPRC011643"/>
</dbReference>
<organism evidence="2 3">
    <name type="scientific">Rhodnius prolixus</name>
    <name type="common">Triatomid bug</name>
    <dbReference type="NCBI Taxonomy" id="13249"/>
    <lineage>
        <taxon>Eukaryota</taxon>
        <taxon>Metazoa</taxon>
        <taxon>Ecdysozoa</taxon>
        <taxon>Arthropoda</taxon>
        <taxon>Hexapoda</taxon>
        <taxon>Insecta</taxon>
        <taxon>Pterygota</taxon>
        <taxon>Neoptera</taxon>
        <taxon>Paraneoptera</taxon>
        <taxon>Hemiptera</taxon>
        <taxon>Heteroptera</taxon>
        <taxon>Panheteroptera</taxon>
        <taxon>Cimicomorpha</taxon>
        <taxon>Reduviidae</taxon>
        <taxon>Triatominae</taxon>
        <taxon>Rhodnius</taxon>
    </lineage>
</organism>
<dbReference type="Pfam" id="PF16034">
    <property type="entry name" value="JAKMIP_CC3"/>
    <property type="match status" value="1"/>
</dbReference>
<proteinExistence type="predicted"/>
<accession>T1I5S4</accession>
<name>T1I5S4_RHOPR</name>
<sequence length="171" mass="19984">MDDRRVKVREIASAVGISNEQRPCNNKVQPDTKSELIDRDDVSDSGVMSLPTSDDEHHEFNLMVGLETLYSVLSEEHLGLQITLKEVTRRLRQEECKRRDLEARLAATKHENPINLALAERIQILEQSEAKLRRENIDLRDENDLLEFRILEMDENSLQSKLQKYIWFVQQ</sequence>
<dbReference type="InterPro" id="IPR031994">
    <property type="entry name" value="JAKMIP_C"/>
</dbReference>
<dbReference type="AlphaFoldDB" id="T1I5S4"/>